<name>A0A2I0WR92_9ASPA</name>
<evidence type="ECO:0000313" key="2">
    <source>
        <dbReference type="Proteomes" id="UP000233837"/>
    </source>
</evidence>
<reference evidence="1 2" key="1">
    <citation type="journal article" date="2016" name="Sci. Rep.">
        <title>The Dendrobium catenatum Lindl. genome sequence provides insights into polysaccharide synthase, floral development and adaptive evolution.</title>
        <authorList>
            <person name="Zhang G.Q."/>
            <person name="Xu Q."/>
            <person name="Bian C."/>
            <person name="Tsai W.C."/>
            <person name="Yeh C.M."/>
            <person name="Liu K.W."/>
            <person name="Yoshida K."/>
            <person name="Zhang L.S."/>
            <person name="Chang S.B."/>
            <person name="Chen F."/>
            <person name="Shi Y."/>
            <person name="Su Y.Y."/>
            <person name="Zhang Y.Q."/>
            <person name="Chen L.J."/>
            <person name="Yin Y."/>
            <person name="Lin M."/>
            <person name="Huang H."/>
            <person name="Deng H."/>
            <person name="Wang Z.W."/>
            <person name="Zhu S.L."/>
            <person name="Zhao X."/>
            <person name="Deng C."/>
            <person name="Niu S.C."/>
            <person name="Huang J."/>
            <person name="Wang M."/>
            <person name="Liu G.H."/>
            <person name="Yang H.J."/>
            <person name="Xiao X.J."/>
            <person name="Hsiao Y.Y."/>
            <person name="Wu W.L."/>
            <person name="Chen Y.Y."/>
            <person name="Mitsuda N."/>
            <person name="Ohme-Takagi M."/>
            <person name="Luo Y.B."/>
            <person name="Van de Peer Y."/>
            <person name="Liu Z.J."/>
        </authorList>
    </citation>
    <scope>NUCLEOTIDE SEQUENCE [LARGE SCALE GENOMIC DNA]</scope>
    <source>
        <tissue evidence="1">The whole plant</tissue>
    </source>
</reference>
<dbReference type="AlphaFoldDB" id="A0A2I0WR92"/>
<dbReference type="EMBL" id="KZ502472">
    <property type="protein sequence ID" value="PKU78167.1"/>
    <property type="molecule type" value="Genomic_DNA"/>
</dbReference>
<accession>A0A2I0WR92</accession>
<proteinExistence type="predicted"/>
<dbReference type="Proteomes" id="UP000233837">
    <property type="component" value="Unassembled WGS sequence"/>
</dbReference>
<reference evidence="1 2" key="2">
    <citation type="journal article" date="2017" name="Nature">
        <title>The Apostasia genome and the evolution of orchids.</title>
        <authorList>
            <person name="Zhang G.Q."/>
            <person name="Liu K.W."/>
            <person name="Li Z."/>
            <person name="Lohaus R."/>
            <person name="Hsiao Y.Y."/>
            <person name="Niu S.C."/>
            <person name="Wang J.Y."/>
            <person name="Lin Y.C."/>
            <person name="Xu Q."/>
            <person name="Chen L.J."/>
            <person name="Yoshida K."/>
            <person name="Fujiwara S."/>
            <person name="Wang Z.W."/>
            <person name="Zhang Y.Q."/>
            <person name="Mitsuda N."/>
            <person name="Wang M."/>
            <person name="Liu G.H."/>
            <person name="Pecoraro L."/>
            <person name="Huang H.X."/>
            <person name="Xiao X.J."/>
            <person name="Lin M."/>
            <person name="Wu X.Y."/>
            <person name="Wu W.L."/>
            <person name="Chen Y.Y."/>
            <person name="Chang S.B."/>
            <person name="Sakamoto S."/>
            <person name="Ohme-Takagi M."/>
            <person name="Yagi M."/>
            <person name="Zeng S.J."/>
            <person name="Shen C.Y."/>
            <person name="Yeh C.M."/>
            <person name="Luo Y.B."/>
            <person name="Tsai W.C."/>
            <person name="Van de Peer Y."/>
            <person name="Liu Z.J."/>
        </authorList>
    </citation>
    <scope>NUCLEOTIDE SEQUENCE [LARGE SCALE GENOMIC DNA]</scope>
    <source>
        <tissue evidence="1">The whole plant</tissue>
    </source>
</reference>
<organism evidence="1 2">
    <name type="scientific">Dendrobium catenatum</name>
    <dbReference type="NCBI Taxonomy" id="906689"/>
    <lineage>
        <taxon>Eukaryota</taxon>
        <taxon>Viridiplantae</taxon>
        <taxon>Streptophyta</taxon>
        <taxon>Embryophyta</taxon>
        <taxon>Tracheophyta</taxon>
        <taxon>Spermatophyta</taxon>
        <taxon>Magnoliopsida</taxon>
        <taxon>Liliopsida</taxon>
        <taxon>Asparagales</taxon>
        <taxon>Orchidaceae</taxon>
        <taxon>Epidendroideae</taxon>
        <taxon>Malaxideae</taxon>
        <taxon>Dendrobiinae</taxon>
        <taxon>Dendrobium</taxon>
    </lineage>
</organism>
<keyword evidence="2" id="KW-1185">Reference proteome</keyword>
<evidence type="ECO:0000313" key="1">
    <source>
        <dbReference type="EMBL" id="PKU78167.1"/>
    </source>
</evidence>
<sequence length="61" mass="7024">MLKDLCETLIQSLKDLERYEASYLFECYLSKVLRAQNEPIIAFSKDDVILGKRSITALCHS</sequence>
<protein>
    <submittedName>
        <fullName evidence="1">Uncharacterized protein</fullName>
    </submittedName>
</protein>
<gene>
    <name evidence="1" type="ORF">MA16_Dca012287</name>
</gene>